<feature type="transmembrane region" description="Helical" evidence="1">
    <location>
        <begin position="84"/>
        <end position="106"/>
    </location>
</feature>
<feature type="transmembrane region" description="Helical" evidence="1">
    <location>
        <begin position="58"/>
        <end position="78"/>
    </location>
</feature>
<dbReference type="Pfam" id="PF06170">
    <property type="entry name" value="DUF983"/>
    <property type="match status" value="1"/>
</dbReference>
<protein>
    <submittedName>
        <fullName evidence="2">DUF983 domain-containing protein</fullName>
    </submittedName>
</protein>
<evidence type="ECO:0000313" key="3">
    <source>
        <dbReference type="Proteomes" id="UP001169006"/>
    </source>
</evidence>
<evidence type="ECO:0000313" key="2">
    <source>
        <dbReference type="EMBL" id="MDO1581305.1"/>
    </source>
</evidence>
<name>A0ABT8SSB2_9HYPH</name>
<sequence length="127" mass="13948">MTEDEARFPPQDAISTGLRGRCPRCGEGHLFDGLLKVKPSCSACGLDFSFADAGDGPAVFVMLILGFVIVGFALWLEFTFHPPVWLHFLVTAPFAIIVSLASLRWLKGVLISLQYRHSAQEGRIDRG</sequence>
<dbReference type="EMBL" id="JAUKWQ010000001">
    <property type="protein sequence ID" value="MDO1581305.1"/>
    <property type="molecule type" value="Genomic_DNA"/>
</dbReference>
<comment type="caution">
    <text evidence="2">The sequence shown here is derived from an EMBL/GenBank/DDBJ whole genome shotgun (WGS) entry which is preliminary data.</text>
</comment>
<dbReference type="RefSeq" id="WP_302075419.1">
    <property type="nucleotide sequence ID" value="NZ_JAUKWQ010000001.1"/>
</dbReference>
<reference evidence="2" key="2">
    <citation type="submission" date="2023-07" db="EMBL/GenBank/DDBJ databases">
        <authorList>
            <person name="Sun H."/>
        </authorList>
    </citation>
    <scope>NUCLEOTIDE SEQUENCE</scope>
    <source>
        <strain evidence="2">05753</strain>
    </source>
</reference>
<dbReference type="Proteomes" id="UP001169006">
    <property type="component" value="Unassembled WGS sequence"/>
</dbReference>
<dbReference type="InterPro" id="IPR009325">
    <property type="entry name" value="DUF983"/>
</dbReference>
<keyword evidence="1" id="KW-0472">Membrane</keyword>
<gene>
    <name evidence="2" type="ORF">Q2T52_04275</name>
</gene>
<keyword evidence="3" id="KW-1185">Reference proteome</keyword>
<accession>A0ABT8SSB2</accession>
<keyword evidence="1" id="KW-1133">Transmembrane helix</keyword>
<keyword evidence="1" id="KW-0812">Transmembrane</keyword>
<evidence type="ECO:0000256" key="1">
    <source>
        <dbReference type="SAM" id="Phobius"/>
    </source>
</evidence>
<proteinExistence type="predicted"/>
<reference evidence="2" key="1">
    <citation type="journal article" date="2015" name="Int. J. Syst. Evol. Microbiol.">
        <title>Rhizobium oryzicola sp. nov., potential plant-growth-promoting endophytic bacteria isolated from rice roots.</title>
        <authorList>
            <person name="Zhang X.X."/>
            <person name="Gao J.S."/>
            <person name="Cao Y.H."/>
            <person name="Sheirdil R.A."/>
            <person name="Wang X.C."/>
            <person name="Zhang L."/>
        </authorList>
    </citation>
    <scope>NUCLEOTIDE SEQUENCE</scope>
    <source>
        <strain evidence="2">05753</strain>
    </source>
</reference>
<organism evidence="2 3">
    <name type="scientific">Rhizobium oryzicola</name>
    <dbReference type="NCBI Taxonomy" id="1232668"/>
    <lineage>
        <taxon>Bacteria</taxon>
        <taxon>Pseudomonadati</taxon>
        <taxon>Pseudomonadota</taxon>
        <taxon>Alphaproteobacteria</taxon>
        <taxon>Hyphomicrobiales</taxon>
        <taxon>Rhizobiaceae</taxon>
        <taxon>Rhizobium/Agrobacterium group</taxon>
        <taxon>Rhizobium</taxon>
    </lineage>
</organism>